<evidence type="ECO:0000313" key="2">
    <source>
        <dbReference type="EMBL" id="KAJ5071040.1"/>
    </source>
</evidence>
<reference evidence="2" key="1">
    <citation type="submission" date="2022-10" db="EMBL/GenBank/DDBJ databases">
        <title>Novel sulphate-reducing endosymbionts in the free-living metamonad Anaeramoeba.</title>
        <authorList>
            <person name="Jerlstrom-Hultqvist J."/>
            <person name="Cepicka I."/>
            <person name="Gallot-Lavallee L."/>
            <person name="Salas-Leiva D."/>
            <person name="Curtis B.A."/>
            <person name="Zahonova K."/>
            <person name="Pipaliya S."/>
            <person name="Dacks J."/>
            <person name="Roger A.J."/>
        </authorList>
    </citation>
    <scope>NUCLEOTIDE SEQUENCE</scope>
    <source>
        <strain evidence="2">BMAN</strain>
    </source>
</reference>
<feature type="compositionally biased region" description="Polar residues" evidence="1">
    <location>
        <begin position="335"/>
        <end position="344"/>
    </location>
</feature>
<feature type="compositionally biased region" description="Low complexity" evidence="1">
    <location>
        <begin position="363"/>
        <end position="379"/>
    </location>
</feature>
<comment type="caution">
    <text evidence="2">The sequence shown here is derived from an EMBL/GenBank/DDBJ whole genome shotgun (WGS) entry which is preliminary data.</text>
</comment>
<sequence>MQPKLELEKKESKIKEQFILTTVNSMTEHIHRYNRNPTLHIIVLYANDPKVRKYALDIQEMFVKNGIDIYLHIELDFSGYIRPENLAQIITSTSFDFLIVIGNKNMKNQSCHAKKKGKLVEMKVDEIIESIWNDWNSSKAIVDDEFGFPTVPENEDINEIELTNECLLNLLYHHTQLRRISERIQKFATVISKSDEFNQEQNDLLDKYAIHLYELLVIGKQQIQLIPEEQQDKLDMRNERGKLINSKFIPINSRPLIPKQYKNKLLNFCDSLISTIGSYSQKTKSFNLSLWKQYLADFNDKKLIDSNKFQDFYFEYFLPSEDAFSTLLKEESTNENKVSGNTTLLHKETKQTRNKPKIKQQKSKQQQSPNQPMQNQLQNSMQNQLQNPMQNQLQNQESQKIQQSEHLHRINQYEPQFSSGQRISSFPSLSLHQHHDGFDSDYQYMSSLYRVSSHPSINQENSGFYSKNSQNSQNSWQNNSHFRLYEFNPSDSNYNSFNRNYNDGFQANSNINGYSDSIKSQQNISDQIYRNNLSQRKGLNWQNSQDQF</sequence>
<dbReference type="AlphaFoldDB" id="A0A9Q0LFS0"/>
<protein>
    <submittedName>
        <fullName evidence="2">Uncharacterized protein</fullName>
    </submittedName>
</protein>
<accession>A0A9Q0LFS0</accession>
<gene>
    <name evidence="2" type="ORF">M0811_02022</name>
</gene>
<name>A0A9Q0LFS0_ANAIG</name>
<dbReference type="EMBL" id="JAPDFW010000092">
    <property type="protein sequence ID" value="KAJ5071040.1"/>
    <property type="molecule type" value="Genomic_DNA"/>
</dbReference>
<feature type="compositionally biased region" description="Basic residues" evidence="1">
    <location>
        <begin position="352"/>
        <end position="362"/>
    </location>
</feature>
<evidence type="ECO:0000313" key="3">
    <source>
        <dbReference type="Proteomes" id="UP001149090"/>
    </source>
</evidence>
<dbReference type="OrthoDB" id="21075at2759"/>
<proteinExistence type="predicted"/>
<feature type="compositionally biased region" description="Low complexity" evidence="1">
    <location>
        <begin position="387"/>
        <end position="396"/>
    </location>
</feature>
<feature type="region of interest" description="Disordered" evidence="1">
    <location>
        <begin position="387"/>
        <end position="406"/>
    </location>
</feature>
<feature type="region of interest" description="Disordered" evidence="1">
    <location>
        <begin position="330"/>
        <end position="379"/>
    </location>
</feature>
<organism evidence="2 3">
    <name type="scientific">Anaeramoeba ignava</name>
    <name type="common">Anaerobic marine amoeba</name>
    <dbReference type="NCBI Taxonomy" id="1746090"/>
    <lineage>
        <taxon>Eukaryota</taxon>
        <taxon>Metamonada</taxon>
        <taxon>Anaeramoebidae</taxon>
        <taxon>Anaeramoeba</taxon>
    </lineage>
</organism>
<keyword evidence="3" id="KW-1185">Reference proteome</keyword>
<evidence type="ECO:0000256" key="1">
    <source>
        <dbReference type="SAM" id="MobiDB-lite"/>
    </source>
</evidence>
<dbReference type="Proteomes" id="UP001149090">
    <property type="component" value="Unassembled WGS sequence"/>
</dbReference>